<sequence length="263" mass="28580">MRIGVVHMTTQASSADYGRMVEANLARVAAPDTELVHTYVKHLRRATDSARPYPMLLNQADITQEVTDLAAAGVDAVLIACSGDPAVQESRCLVDVPVVGPMEATVGLALGYGWKFGLLTVNDPTWSTHLDRLIHAYQLQHRYVGKRTLHTPTAEIFTTGFATPQLVVDDMRARAAELVADGADAIVIGSGGLCAFATYHGFSRHEELDVPVFDMLAVGVKYAEMRASLSASLGLPPVGRAGWNERFPDEDIARVRHVFSRRP</sequence>
<dbReference type="Pfam" id="PF01177">
    <property type="entry name" value="Asp_Glu_race"/>
    <property type="match status" value="1"/>
</dbReference>
<dbReference type="OrthoDB" id="9791723at2"/>
<dbReference type="InterPro" id="IPR052186">
    <property type="entry name" value="Hydantoin_racemase-like"/>
</dbReference>
<dbReference type="InterPro" id="IPR053714">
    <property type="entry name" value="Iso_Racemase_Enz_sf"/>
</dbReference>
<reference evidence="2 3" key="1">
    <citation type="submission" date="2016-11" db="EMBL/GenBank/DDBJ databases">
        <authorList>
            <person name="Jaros S."/>
            <person name="Januszkiewicz K."/>
            <person name="Wedrychowicz H."/>
        </authorList>
    </citation>
    <scope>NUCLEOTIDE SEQUENCE [LARGE SCALE GENOMIC DNA]</scope>
    <source>
        <strain evidence="2 3">DSM 43832</strain>
    </source>
</reference>
<dbReference type="PANTHER" id="PTHR28047:SF5">
    <property type="entry name" value="PROTEIN DCG1"/>
    <property type="match status" value="1"/>
</dbReference>
<dbReference type="STRING" id="1848.SAMN05443637_11551"/>
<protein>
    <submittedName>
        <fullName evidence="2">Asp/Glu/hydantoin racemase</fullName>
    </submittedName>
</protein>
<dbReference type="PANTHER" id="PTHR28047">
    <property type="entry name" value="PROTEIN DCG1"/>
    <property type="match status" value="1"/>
</dbReference>
<name>A0A1M6WQP5_PSETH</name>
<keyword evidence="3" id="KW-1185">Reference proteome</keyword>
<dbReference type="Gene3D" id="3.40.50.12500">
    <property type="match status" value="1"/>
</dbReference>
<evidence type="ECO:0000313" key="2">
    <source>
        <dbReference type="EMBL" id="SHK96047.1"/>
    </source>
</evidence>
<dbReference type="InterPro" id="IPR015942">
    <property type="entry name" value="Asp/Glu/hydantoin_racemase"/>
</dbReference>
<comment type="similarity">
    <text evidence="1">Belongs to the HyuE racemase family.</text>
</comment>
<dbReference type="EMBL" id="FRAP01000015">
    <property type="protein sequence ID" value="SHK96047.1"/>
    <property type="molecule type" value="Genomic_DNA"/>
</dbReference>
<dbReference type="RefSeq" id="WP_073458522.1">
    <property type="nucleotide sequence ID" value="NZ_FRAP01000015.1"/>
</dbReference>
<evidence type="ECO:0000313" key="3">
    <source>
        <dbReference type="Proteomes" id="UP000184363"/>
    </source>
</evidence>
<dbReference type="GO" id="GO:0047661">
    <property type="term" value="F:amino-acid racemase activity"/>
    <property type="evidence" value="ECO:0007669"/>
    <property type="project" value="InterPro"/>
</dbReference>
<proteinExistence type="inferred from homology"/>
<dbReference type="Proteomes" id="UP000184363">
    <property type="component" value="Unassembled WGS sequence"/>
</dbReference>
<gene>
    <name evidence="2" type="ORF">SAMN05443637_11551</name>
</gene>
<organism evidence="2 3">
    <name type="scientific">Pseudonocardia thermophila</name>
    <dbReference type="NCBI Taxonomy" id="1848"/>
    <lineage>
        <taxon>Bacteria</taxon>
        <taxon>Bacillati</taxon>
        <taxon>Actinomycetota</taxon>
        <taxon>Actinomycetes</taxon>
        <taxon>Pseudonocardiales</taxon>
        <taxon>Pseudonocardiaceae</taxon>
        <taxon>Pseudonocardia</taxon>
    </lineage>
</organism>
<evidence type="ECO:0000256" key="1">
    <source>
        <dbReference type="ARBA" id="ARBA00038414"/>
    </source>
</evidence>
<dbReference type="AlphaFoldDB" id="A0A1M6WQP5"/>
<accession>A0A1M6WQP5</accession>